<dbReference type="Pfam" id="PF00496">
    <property type="entry name" value="SBP_bac_5"/>
    <property type="match status" value="1"/>
</dbReference>
<dbReference type="InterPro" id="IPR030678">
    <property type="entry name" value="Peptide/Ni-bd"/>
</dbReference>
<sequence length="614" mass="68839">MYRMKHASKVLFALMLVLLFALTACNKTDSDAKPKDEGKKTEEGKKENAKGEEQLYSIDDFSNIKTNEGEAMEGGSFTFGLVSDTAFQGTLNFNFYSGDPDAQVLEWFDEGMLTWDENYVYTNDGAATYEASEDGKTFTFKIRDNVNWHDGEPVTAEDWLFAHEVIANKDYDGPRFDSTLRNVVGIEDYHEGKADTISGIEVVDEKTLKITYIEATPSLITGGIWTYPLAKHIFGDMPVKDISSSPEVRENPIGFGPFKVESIVPGESVTYTKNEDYWRGAPKLDKVTLKVINPNVVVQSLKKGEVDTVDKFPVDQFPANAELSNVEYLGAIDRAYSYIGFKLGTWDKKAKEVKTDPNAKMADVNLRKAMWHAVDNNAVGDRFYHGLRWAATTLIPASHPEYHDESNPGAPYDPEKAKQILEDAGYKDVDGDGIREDKEGNELVINFASMSGDEVAEPLAKYYIQAWEAVGLKVELLDGRLQEFNSFYEGVGEKGDDNPNIDIYAAAWGVGIDVDPSGLYGRDAIYNFTRWSSEENDRLLAEGISEAAFDPEKRKEIYKEWQQLMTDEVPVFPTLYRSVLVPVNNRVHNYAIGDGTGMYKNEIEVTQEEPLAEK</sequence>
<dbReference type="InterPro" id="IPR050034">
    <property type="entry name" value="Opp4A"/>
</dbReference>
<feature type="domain" description="Solute-binding protein family 5" evidence="7">
    <location>
        <begin position="126"/>
        <end position="520"/>
    </location>
</feature>
<dbReference type="Proteomes" id="UP000249134">
    <property type="component" value="Chromosome 1"/>
</dbReference>
<dbReference type="GO" id="GO:1904680">
    <property type="term" value="F:peptide transmembrane transporter activity"/>
    <property type="evidence" value="ECO:0007669"/>
    <property type="project" value="TreeGrafter"/>
</dbReference>
<keyword evidence="4 6" id="KW-0732">Signal</keyword>
<evidence type="ECO:0000259" key="7">
    <source>
        <dbReference type="Pfam" id="PF00496"/>
    </source>
</evidence>
<dbReference type="CDD" id="cd08510">
    <property type="entry name" value="PBP2_Lactococcal_OppA_like"/>
    <property type="match status" value="1"/>
</dbReference>
<reference evidence="8 9" key="1">
    <citation type="submission" date="2018-06" db="EMBL/GenBank/DDBJ databases">
        <authorList>
            <consortium name="Pathogen Informatics"/>
            <person name="Doyle S."/>
        </authorList>
    </citation>
    <scope>NUCLEOTIDE SEQUENCE [LARGE SCALE GENOMIC DNA]</scope>
    <source>
        <strain evidence="8 9">NCTC4824</strain>
    </source>
</reference>
<accession>A0A2X4WSZ8</accession>
<gene>
    <name evidence="8" type="primary">appA_2</name>
    <name evidence="8" type="ORF">NCTC4824_03348</name>
</gene>
<keyword evidence="3" id="KW-0813">Transport</keyword>
<protein>
    <submittedName>
        <fullName evidence="8">Oligopeptide ABC transporter oligopeptide-binding protein</fullName>
    </submittedName>
</protein>
<evidence type="ECO:0000256" key="4">
    <source>
        <dbReference type="ARBA" id="ARBA00022729"/>
    </source>
</evidence>
<evidence type="ECO:0000256" key="1">
    <source>
        <dbReference type="ARBA" id="ARBA00004193"/>
    </source>
</evidence>
<dbReference type="KEGG" id="blen:NCTC4824_03348"/>
<dbReference type="Gene3D" id="3.40.190.10">
    <property type="entry name" value="Periplasmic binding protein-like II"/>
    <property type="match status" value="1"/>
</dbReference>
<dbReference type="GO" id="GO:0042597">
    <property type="term" value="C:periplasmic space"/>
    <property type="evidence" value="ECO:0007669"/>
    <property type="project" value="UniProtKB-ARBA"/>
</dbReference>
<feature type="chain" id="PRO_5039244026" evidence="6">
    <location>
        <begin position="27"/>
        <end position="614"/>
    </location>
</feature>
<name>A0A2X4WSZ8_LEDLE</name>
<dbReference type="PIRSF" id="PIRSF002741">
    <property type="entry name" value="MppA"/>
    <property type="match status" value="1"/>
</dbReference>
<keyword evidence="9" id="KW-1185">Reference proteome</keyword>
<evidence type="ECO:0000313" key="9">
    <source>
        <dbReference type="Proteomes" id="UP000249134"/>
    </source>
</evidence>
<organism evidence="8 9">
    <name type="scientific">Lederbergia lenta</name>
    <name type="common">Bacillus lentus</name>
    <dbReference type="NCBI Taxonomy" id="1467"/>
    <lineage>
        <taxon>Bacteria</taxon>
        <taxon>Bacillati</taxon>
        <taxon>Bacillota</taxon>
        <taxon>Bacilli</taxon>
        <taxon>Bacillales</taxon>
        <taxon>Bacillaceae</taxon>
        <taxon>Lederbergia</taxon>
    </lineage>
</organism>
<dbReference type="PROSITE" id="PS51257">
    <property type="entry name" value="PROKAR_LIPOPROTEIN"/>
    <property type="match status" value="1"/>
</dbReference>
<dbReference type="EMBL" id="LS483476">
    <property type="protein sequence ID" value="SQI61662.1"/>
    <property type="molecule type" value="Genomic_DNA"/>
</dbReference>
<dbReference type="SUPFAM" id="SSF53850">
    <property type="entry name" value="Periplasmic binding protein-like II"/>
    <property type="match status" value="1"/>
</dbReference>
<dbReference type="RefSeq" id="WP_411825136.1">
    <property type="nucleotide sequence ID" value="NZ_CBCSGM010000003.1"/>
</dbReference>
<dbReference type="PANTHER" id="PTHR30290">
    <property type="entry name" value="PERIPLASMIC BINDING COMPONENT OF ABC TRANSPORTER"/>
    <property type="match status" value="1"/>
</dbReference>
<feature type="signal peptide" evidence="6">
    <location>
        <begin position="1"/>
        <end position="26"/>
    </location>
</feature>
<proteinExistence type="inferred from homology"/>
<dbReference type="NCBIfam" id="NF045467">
    <property type="entry name" value="Opp4A"/>
    <property type="match status" value="1"/>
</dbReference>
<dbReference type="PANTHER" id="PTHR30290:SF9">
    <property type="entry name" value="OLIGOPEPTIDE-BINDING PROTEIN APPA"/>
    <property type="match status" value="1"/>
</dbReference>
<evidence type="ECO:0000256" key="2">
    <source>
        <dbReference type="ARBA" id="ARBA00005695"/>
    </source>
</evidence>
<dbReference type="Gene3D" id="3.10.105.10">
    <property type="entry name" value="Dipeptide-binding Protein, Domain 3"/>
    <property type="match status" value="1"/>
</dbReference>
<comment type="similarity">
    <text evidence="2">Belongs to the bacterial solute-binding protein 5 family.</text>
</comment>
<evidence type="ECO:0000256" key="3">
    <source>
        <dbReference type="ARBA" id="ARBA00022448"/>
    </source>
</evidence>
<comment type="subcellular location">
    <subcellularLocation>
        <location evidence="1">Cell membrane</location>
        <topology evidence="1">Lipid-anchor</topology>
    </subcellularLocation>
</comment>
<feature type="region of interest" description="Disordered" evidence="5">
    <location>
        <begin position="29"/>
        <end position="52"/>
    </location>
</feature>
<dbReference type="STRING" id="1348624.GCA_001591545_02429"/>
<dbReference type="InterPro" id="IPR023765">
    <property type="entry name" value="SBP_5_CS"/>
</dbReference>
<dbReference type="InterPro" id="IPR000914">
    <property type="entry name" value="SBP_5_dom"/>
</dbReference>
<evidence type="ECO:0000256" key="5">
    <source>
        <dbReference type="SAM" id="MobiDB-lite"/>
    </source>
</evidence>
<dbReference type="PROSITE" id="PS01040">
    <property type="entry name" value="SBP_BACTERIAL_5"/>
    <property type="match status" value="1"/>
</dbReference>
<dbReference type="AlphaFoldDB" id="A0A2X4WSZ8"/>
<dbReference type="InterPro" id="IPR039424">
    <property type="entry name" value="SBP_5"/>
</dbReference>
<evidence type="ECO:0000256" key="6">
    <source>
        <dbReference type="SAM" id="SignalP"/>
    </source>
</evidence>
<dbReference type="GO" id="GO:0043190">
    <property type="term" value="C:ATP-binding cassette (ABC) transporter complex"/>
    <property type="evidence" value="ECO:0007669"/>
    <property type="project" value="InterPro"/>
</dbReference>
<evidence type="ECO:0000313" key="8">
    <source>
        <dbReference type="EMBL" id="SQI61662.1"/>
    </source>
</evidence>
<dbReference type="GO" id="GO:0015833">
    <property type="term" value="P:peptide transport"/>
    <property type="evidence" value="ECO:0007669"/>
    <property type="project" value="TreeGrafter"/>
</dbReference>